<evidence type="ECO:0008006" key="4">
    <source>
        <dbReference type="Google" id="ProtNLM"/>
    </source>
</evidence>
<proteinExistence type="predicted"/>
<comment type="caution">
    <text evidence="2">The sequence shown here is derived from an EMBL/GenBank/DDBJ whole genome shotgun (WGS) entry which is preliminary data.</text>
</comment>
<name>A0A8H3DGU7_9AGAM</name>
<feature type="region of interest" description="Disordered" evidence="1">
    <location>
        <begin position="1"/>
        <end position="25"/>
    </location>
</feature>
<evidence type="ECO:0000256" key="1">
    <source>
        <dbReference type="SAM" id="MobiDB-lite"/>
    </source>
</evidence>
<organism evidence="2 3">
    <name type="scientific">Rhizoctonia solani</name>
    <dbReference type="NCBI Taxonomy" id="456999"/>
    <lineage>
        <taxon>Eukaryota</taxon>
        <taxon>Fungi</taxon>
        <taxon>Dikarya</taxon>
        <taxon>Basidiomycota</taxon>
        <taxon>Agaricomycotina</taxon>
        <taxon>Agaricomycetes</taxon>
        <taxon>Cantharellales</taxon>
        <taxon>Ceratobasidiaceae</taxon>
        <taxon>Rhizoctonia</taxon>
    </lineage>
</organism>
<protein>
    <recommendedName>
        <fullName evidence="4">BTB domain-containing protein</fullName>
    </recommendedName>
</protein>
<evidence type="ECO:0000313" key="2">
    <source>
        <dbReference type="EMBL" id="CAE6530320.1"/>
    </source>
</evidence>
<sequence>MSGQSGISGVVGNNGTLGQSQSSVPAGPSQAVSAFVYNSGFGPSNGGDTLVRCGDNVRFLFRSTALRTFFPWLIGNTPPNPTCPIEFPYSSSVLNLMVRFVSNQTLEPNRDTCTWGYIVDCFQAACRYRLYSLLAWLRSQLVLPTSIFYLGQNPIGAYRLCSLGQFQVEKQQAFQSCIGKLDFHDKSTMDTVIKECPDTKIALELICRLTRRSAIITQLFSGLHAYPMDMRSNYWTLGPLGRDAPQYCNLTCPTCQDMAIFATPVWLSFWAYRAKNELLKTPGDQCDHIFRVEYLGRRVPYLQVFGGEQEDHEVEASRFHDGAISCERCLTLIMMEQSSAWEEWASRVRGYLRFELGGDF</sequence>
<gene>
    <name evidence="2" type="ORF">RDB_LOCUS129759</name>
</gene>
<accession>A0A8H3DGU7</accession>
<evidence type="ECO:0000313" key="3">
    <source>
        <dbReference type="Proteomes" id="UP000663850"/>
    </source>
</evidence>
<reference evidence="2" key="1">
    <citation type="submission" date="2021-01" db="EMBL/GenBank/DDBJ databases">
        <authorList>
            <person name="Kaushik A."/>
        </authorList>
    </citation>
    <scope>NUCLEOTIDE SEQUENCE</scope>
    <source>
        <strain evidence="2">Type strain: AG8-Rh-89/</strain>
    </source>
</reference>
<feature type="compositionally biased region" description="Polar residues" evidence="1">
    <location>
        <begin position="1"/>
        <end position="24"/>
    </location>
</feature>
<dbReference type="EMBL" id="CAJMWZ010006981">
    <property type="protein sequence ID" value="CAE6530320.1"/>
    <property type="molecule type" value="Genomic_DNA"/>
</dbReference>
<dbReference type="Proteomes" id="UP000663850">
    <property type="component" value="Unassembled WGS sequence"/>
</dbReference>
<dbReference type="AlphaFoldDB" id="A0A8H3DGU7"/>